<dbReference type="CDD" id="cd07034">
    <property type="entry name" value="TPP_PYR_PFOR_IOR-alpha_like"/>
    <property type="match status" value="1"/>
</dbReference>
<dbReference type="SUPFAM" id="SSF53323">
    <property type="entry name" value="Pyruvate-ferredoxin oxidoreductase, PFOR, domain III"/>
    <property type="match status" value="1"/>
</dbReference>
<protein>
    <submittedName>
        <fullName evidence="4">2-oxoglutarate ferredoxin oxidoreductase subunit alpha</fullName>
        <ecNumber evidence="4">1.2.7.11</ecNumber>
        <ecNumber evidence="4">1.2.7.3</ecNumber>
    </submittedName>
</protein>
<keyword evidence="1 4" id="KW-0560">Oxidoreductase</keyword>
<dbReference type="InterPro" id="IPR019752">
    <property type="entry name" value="Pyrv/ketoisovalerate_OxRed_cat"/>
</dbReference>
<dbReference type="RefSeq" id="WP_323985401.1">
    <property type="nucleotide sequence ID" value="NZ_JACIBS010000004.1"/>
</dbReference>
<dbReference type="FunFam" id="3.40.920.10:FF:000002">
    <property type="entry name" value="2-oxoglutarate oxidoreductase, alpha subunit"/>
    <property type="match status" value="1"/>
</dbReference>
<dbReference type="EMBL" id="JACIBS010000004">
    <property type="protein sequence ID" value="MBB3665491.1"/>
    <property type="molecule type" value="Genomic_DNA"/>
</dbReference>
<dbReference type="Pfam" id="PF01855">
    <property type="entry name" value="POR_N"/>
    <property type="match status" value="1"/>
</dbReference>
<organism evidence="4 5">
    <name type="scientific">Prauserella sediminis</name>
    <dbReference type="NCBI Taxonomy" id="577680"/>
    <lineage>
        <taxon>Bacteria</taxon>
        <taxon>Bacillati</taxon>
        <taxon>Actinomycetota</taxon>
        <taxon>Actinomycetes</taxon>
        <taxon>Pseudonocardiales</taxon>
        <taxon>Pseudonocardiaceae</taxon>
        <taxon>Prauserella</taxon>
        <taxon>Prauserella salsuginis group</taxon>
    </lineage>
</organism>
<dbReference type="Gene3D" id="3.40.50.920">
    <property type="match status" value="1"/>
</dbReference>
<dbReference type="FunFam" id="3.40.50.970:FF:000022">
    <property type="entry name" value="2-oxoglutarate ferredoxin oxidoreductase alpha subunit"/>
    <property type="match status" value="1"/>
</dbReference>
<name>A0A839XRY5_9PSEU</name>
<dbReference type="Gene3D" id="3.40.920.10">
    <property type="entry name" value="Pyruvate-ferredoxin oxidoreductase, PFOR, domain III"/>
    <property type="match status" value="1"/>
</dbReference>
<dbReference type="AlphaFoldDB" id="A0A839XRY5"/>
<dbReference type="SUPFAM" id="SSF52518">
    <property type="entry name" value="Thiamin diphosphate-binding fold (THDP-binding)"/>
    <property type="match status" value="1"/>
</dbReference>
<feature type="domain" description="Pyruvate/ketoisovalerate oxidoreductase catalytic" evidence="2">
    <location>
        <begin position="30"/>
        <end position="218"/>
    </location>
</feature>
<comment type="caution">
    <text evidence="4">The sequence shown here is derived from an EMBL/GenBank/DDBJ whole genome shotgun (WGS) entry which is preliminary data.</text>
</comment>
<dbReference type="GO" id="GO:0006979">
    <property type="term" value="P:response to oxidative stress"/>
    <property type="evidence" value="ECO:0007669"/>
    <property type="project" value="TreeGrafter"/>
</dbReference>
<dbReference type="PANTHER" id="PTHR32154">
    <property type="entry name" value="PYRUVATE-FLAVODOXIN OXIDOREDUCTASE-RELATED"/>
    <property type="match status" value="1"/>
</dbReference>
<evidence type="ECO:0000259" key="3">
    <source>
        <dbReference type="Pfam" id="PF01855"/>
    </source>
</evidence>
<gene>
    <name evidence="4" type="ORF">FB384_004448</name>
</gene>
<dbReference type="InterPro" id="IPR022367">
    <property type="entry name" value="2-oxoacid/accept_OxRdtase_asu"/>
</dbReference>
<dbReference type="EC" id="1.2.7.11" evidence="4"/>
<dbReference type="Gene3D" id="3.40.50.970">
    <property type="match status" value="1"/>
</dbReference>
<evidence type="ECO:0000313" key="5">
    <source>
        <dbReference type="Proteomes" id="UP000564573"/>
    </source>
</evidence>
<evidence type="ECO:0000313" key="4">
    <source>
        <dbReference type="EMBL" id="MBB3665491.1"/>
    </source>
</evidence>
<keyword evidence="5" id="KW-1185">Reference proteome</keyword>
<reference evidence="4 5" key="1">
    <citation type="submission" date="2020-08" db="EMBL/GenBank/DDBJ databases">
        <title>Sequencing the genomes of 1000 actinobacteria strains.</title>
        <authorList>
            <person name="Klenk H.-P."/>
        </authorList>
    </citation>
    <scope>NUCLEOTIDE SEQUENCE [LARGE SCALE GENOMIC DNA]</scope>
    <source>
        <strain evidence="4 5">DSM 45267</strain>
    </source>
</reference>
<dbReference type="SUPFAM" id="SSF52922">
    <property type="entry name" value="TK C-terminal domain-like"/>
    <property type="match status" value="1"/>
</dbReference>
<dbReference type="PANTHER" id="PTHR32154:SF20">
    <property type="entry name" value="2-OXOGLUTARATE OXIDOREDUCTASE SUBUNIT KORA"/>
    <property type="match status" value="1"/>
</dbReference>
<dbReference type="Pfam" id="PF01558">
    <property type="entry name" value="POR"/>
    <property type="match status" value="1"/>
</dbReference>
<evidence type="ECO:0000259" key="2">
    <source>
        <dbReference type="Pfam" id="PF01558"/>
    </source>
</evidence>
<evidence type="ECO:0000256" key="1">
    <source>
        <dbReference type="ARBA" id="ARBA00023002"/>
    </source>
</evidence>
<dbReference type="InterPro" id="IPR050722">
    <property type="entry name" value="Pyruvate:ferred/Flavod_OxRd"/>
</dbReference>
<dbReference type="InterPro" id="IPR009014">
    <property type="entry name" value="Transketo_C/PFOR_II"/>
</dbReference>
<dbReference type="EC" id="1.2.7.3" evidence="4"/>
<accession>A0A839XRY5</accession>
<dbReference type="InterPro" id="IPR029061">
    <property type="entry name" value="THDP-binding"/>
</dbReference>
<dbReference type="GO" id="GO:0047553">
    <property type="term" value="F:2-oxoglutarate synthase activity"/>
    <property type="evidence" value="ECO:0007669"/>
    <property type="project" value="UniProtKB-EC"/>
</dbReference>
<feature type="domain" description="Pyruvate flavodoxin/ferredoxin oxidoreductase pyrimidine binding" evidence="3">
    <location>
        <begin position="266"/>
        <end position="484"/>
    </location>
</feature>
<proteinExistence type="predicted"/>
<dbReference type="GO" id="GO:0000287">
    <property type="term" value="F:magnesium ion binding"/>
    <property type="evidence" value="ECO:0007669"/>
    <property type="project" value="UniProtKB-ARBA"/>
</dbReference>
<dbReference type="NCBIfam" id="TIGR03710">
    <property type="entry name" value="OAFO_sf"/>
    <property type="match status" value="1"/>
</dbReference>
<dbReference type="InterPro" id="IPR002869">
    <property type="entry name" value="Pyrv_flavodox_OxRed_cen"/>
</dbReference>
<sequence>MLDRSSAESVVSPTTVAKDRVVIRFAGDSGDGMQLTGDRFAAETATFGNDLSTLPNFPAEIRAPVGTLPGVSSFQLHFANYDILTPGDRPDVLVAMNPAALKANLADLPRGGVLIVNTDEFTKRNLTKVGYEDNPLEDESLSDFRVHAVAMATLTRGALEETGLSKKDAERAKNMFALGLLSWMYHRPHEGTERFLREKFATEPDIAEANILAFRAGHAYGETTESFAVTYEIAPAKLAPGRYRQITGNTALAYGIISAGQTTGLPVFLGSYPITPASDILHELSRHKAFDVTTFQAEDEIAGVGAALGASFGGALGVTTTSGPGMALKAETIGLAVALELPLLVIDVQRGGPSTGLPTKTEQADLLQAMYGRNGEAPLPIIAPQSPGDCFHAAVEAAAISVRYRTPVVVLSDGALANGSEPWQVPDASALEPVDPGFATEPNAPDGSGEFWPYLRDAETLARPWAIPGTPGLEHRVGGLEKADGRGSISYEPDNHDRMVRLRQAKVDAVPVPDLQPNDPSGRAEVLVLGWGSTYGPIEAGARRVRSAGRRVATAHLRHLNPMPRNLEEVLRAYQRVVVPEMNLGQLALLLRGRYGVEVHTHSKVSGLPFKAEELQHVILDHLDMVAAAAPTGMESSA</sequence>
<dbReference type="InterPro" id="IPR002880">
    <property type="entry name" value="Pyrv_Fd/Flavodoxin_OxRdtase_N"/>
</dbReference>
<dbReference type="Proteomes" id="UP000564573">
    <property type="component" value="Unassembled WGS sequence"/>
</dbReference>